<dbReference type="Proteomes" id="UP000288587">
    <property type="component" value="Unassembled WGS sequence"/>
</dbReference>
<dbReference type="OrthoDB" id="8703271at2"/>
<evidence type="ECO:0000256" key="1">
    <source>
        <dbReference type="SAM" id="SignalP"/>
    </source>
</evidence>
<keyword evidence="3" id="KW-1185">Reference proteome</keyword>
<dbReference type="EMBL" id="SACM01000002">
    <property type="protein sequence ID" value="RVT86234.1"/>
    <property type="molecule type" value="Genomic_DNA"/>
</dbReference>
<protein>
    <submittedName>
        <fullName evidence="2">Uncharacterized protein</fullName>
    </submittedName>
</protein>
<sequence>MTPRIRTLVGLALCWGAAAQAQVADSELLRCASLSDPAARLACFDELAAGAKVRQTPQGRSAAIVAAFGAPTAADQTQSIDSEIEGLVEGWGPNTQFRLKNGQVWRVSDNSSATLYLKSPKVTVRRGALGSFLLEFEGSKETARVRRVQ</sequence>
<feature type="chain" id="PRO_5019532588" evidence="1">
    <location>
        <begin position="22"/>
        <end position="149"/>
    </location>
</feature>
<feature type="signal peptide" evidence="1">
    <location>
        <begin position="1"/>
        <end position="21"/>
    </location>
</feature>
<keyword evidence="1" id="KW-0732">Signal</keyword>
<accession>A0A437LLK5</accession>
<name>A0A437LLK5_9BURK</name>
<dbReference type="RefSeq" id="WP_127682729.1">
    <property type="nucleotide sequence ID" value="NZ_SACM01000002.1"/>
</dbReference>
<reference evidence="2 3" key="1">
    <citation type="submission" date="2019-01" db="EMBL/GenBank/DDBJ databases">
        <authorList>
            <person name="Chen W.-M."/>
        </authorList>
    </citation>
    <scope>NUCLEOTIDE SEQUENCE [LARGE SCALE GENOMIC DNA]</scope>
    <source>
        <strain evidence="2 3">CCP-18</strain>
    </source>
</reference>
<comment type="caution">
    <text evidence="2">The sequence shown here is derived from an EMBL/GenBank/DDBJ whole genome shotgun (WGS) entry which is preliminary data.</text>
</comment>
<evidence type="ECO:0000313" key="3">
    <source>
        <dbReference type="Proteomes" id="UP000288587"/>
    </source>
</evidence>
<organism evidence="2 3">
    <name type="scientific">Inhella crocodyli</name>
    <dbReference type="NCBI Taxonomy" id="2499851"/>
    <lineage>
        <taxon>Bacteria</taxon>
        <taxon>Pseudomonadati</taxon>
        <taxon>Pseudomonadota</taxon>
        <taxon>Betaproteobacteria</taxon>
        <taxon>Burkholderiales</taxon>
        <taxon>Sphaerotilaceae</taxon>
        <taxon>Inhella</taxon>
    </lineage>
</organism>
<dbReference type="AlphaFoldDB" id="A0A437LLK5"/>
<gene>
    <name evidence="2" type="ORF">EOD73_09380</name>
</gene>
<evidence type="ECO:0000313" key="2">
    <source>
        <dbReference type="EMBL" id="RVT86234.1"/>
    </source>
</evidence>
<proteinExistence type="predicted"/>